<feature type="transmembrane region" description="Helical" evidence="1">
    <location>
        <begin position="354"/>
        <end position="374"/>
    </location>
</feature>
<proteinExistence type="predicted"/>
<accession>A0ABV6QCF2</accession>
<comment type="caution">
    <text evidence="2">The sequence shown here is derived from an EMBL/GenBank/DDBJ whole genome shotgun (WGS) entry which is preliminary data.</text>
</comment>
<feature type="transmembrane region" description="Helical" evidence="1">
    <location>
        <begin position="386"/>
        <end position="405"/>
    </location>
</feature>
<protein>
    <submittedName>
        <fullName evidence="2">Uncharacterized protein</fullName>
    </submittedName>
</protein>
<sequence length="433" mass="50877">MLNINFKNLSTATYILFIAYLSVFLFCIFTESIYSPDTYSYLRAMPYRQMGYVIFLKIFTIVFGSYFDIAVVFTHTVFSLFAVNYFFKKVTSIFNLNSIYKLILILILLFPFFPPLYIANNICSEGLGYGLYLLFVAIGLDILFNNKRENLIYYLIIYLVLVFIRSQFIFSTLIFAGVYFLIYRKSILNRKHLINIIAFCCIIIVASLTERTYHKLKDGFFKPTPLGFISASTAPIYVSDRTDYSLIDQREYREILQISYDTLAKKDLLLKLNETPKEHYRFFHENLPKICNQTVLEQAVKYFSSKSPPIGFTEKQVLSYPFFEAEAACKVYTTVLIKDNFKKWIQLYYTNITYGFYAPIIFYFVVLIFLYSLIKTVLTYQKKYAILFLLSSLILSNALFIAFASHSIMRYLFYNYALLFLLLINTLKLLKRE</sequence>
<feature type="transmembrane region" description="Helical" evidence="1">
    <location>
        <begin position="151"/>
        <end position="180"/>
    </location>
</feature>
<dbReference type="Proteomes" id="UP001589832">
    <property type="component" value="Unassembled WGS sequence"/>
</dbReference>
<feature type="transmembrane region" description="Helical" evidence="1">
    <location>
        <begin position="54"/>
        <end position="87"/>
    </location>
</feature>
<keyword evidence="3" id="KW-1185">Reference proteome</keyword>
<feature type="transmembrane region" description="Helical" evidence="1">
    <location>
        <begin position="126"/>
        <end position="144"/>
    </location>
</feature>
<evidence type="ECO:0000256" key="1">
    <source>
        <dbReference type="SAM" id="Phobius"/>
    </source>
</evidence>
<keyword evidence="1" id="KW-0812">Transmembrane</keyword>
<evidence type="ECO:0000313" key="2">
    <source>
        <dbReference type="EMBL" id="MFC0605977.1"/>
    </source>
</evidence>
<organism evidence="2 3">
    <name type="scientific">Winogradskyella pulchriflava</name>
    <dbReference type="NCBI Taxonomy" id="1110688"/>
    <lineage>
        <taxon>Bacteria</taxon>
        <taxon>Pseudomonadati</taxon>
        <taxon>Bacteroidota</taxon>
        <taxon>Flavobacteriia</taxon>
        <taxon>Flavobacteriales</taxon>
        <taxon>Flavobacteriaceae</taxon>
        <taxon>Winogradskyella</taxon>
    </lineage>
</organism>
<name>A0ABV6QCF2_9FLAO</name>
<feature type="transmembrane region" description="Helical" evidence="1">
    <location>
        <begin position="192"/>
        <end position="208"/>
    </location>
</feature>
<reference evidence="2 3" key="1">
    <citation type="submission" date="2024-09" db="EMBL/GenBank/DDBJ databases">
        <authorList>
            <person name="Sun Q."/>
            <person name="Mori K."/>
        </authorList>
    </citation>
    <scope>NUCLEOTIDE SEQUENCE [LARGE SCALE GENOMIC DNA]</scope>
    <source>
        <strain evidence="2 3">NCAIM B.02481</strain>
    </source>
</reference>
<feature type="transmembrane region" description="Helical" evidence="1">
    <location>
        <begin position="99"/>
        <end position="120"/>
    </location>
</feature>
<feature type="transmembrane region" description="Helical" evidence="1">
    <location>
        <begin position="12"/>
        <end position="34"/>
    </location>
</feature>
<evidence type="ECO:0000313" key="3">
    <source>
        <dbReference type="Proteomes" id="UP001589832"/>
    </source>
</evidence>
<dbReference type="RefSeq" id="WP_386065467.1">
    <property type="nucleotide sequence ID" value="NZ_JBHLTQ010000019.1"/>
</dbReference>
<dbReference type="EMBL" id="JBHLTQ010000019">
    <property type="protein sequence ID" value="MFC0605977.1"/>
    <property type="molecule type" value="Genomic_DNA"/>
</dbReference>
<keyword evidence="1" id="KW-1133">Transmembrane helix</keyword>
<gene>
    <name evidence="2" type="ORF">ACFFGA_15575</name>
</gene>
<feature type="transmembrane region" description="Helical" evidence="1">
    <location>
        <begin position="411"/>
        <end position="430"/>
    </location>
</feature>
<keyword evidence="1" id="KW-0472">Membrane</keyword>